<feature type="region of interest" description="Disordered" evidence="6">
    <location>
        <begin position="352"/>
        <end position="478"/>
    </location>
</feature>
<comment type="subcellular location">
    <subcellularLocation>
        <location evidence="1">Cell membrane</location>
        <topology evidence="1">Multi-pass membrane protein</topology>
    </subcellularLocation>
</comment>
<feature type="transmembrane region" description="Helical" evidence="7">
    <location>
        <begin position="7"/>
        <end position="28"/>
    </location>
</feature>
<dbReference type="InterPro" id="IPR036388">
    <property type="entry name" value="WH-like_DNA-bd_sf"/>
</dbReference>
<evidence type="ECO:0000256" key="4">
    <source>
        <dbReference type="ARBA" id="ARBA00022989"/>
    </source>
</evidence>
<dbReference type="EMBL" id="CP159279">
    <property type="protein sequence ID" value="XCH10215.1"/>
    <property type="molecule type" value="Genomic_DNA"/>
</dbReference>
<dbReference type="InterPro" id="IPR005828">
    <property type="entry name" value="MFS_sugar_transport-like"/>
</dbReference>
<dbReference type="PROSITE" id="PS50850">
    <property type="entry name" value="MFS"/>
    <property type="match status" value="1"/>
</dbReference>
<evidence type="ECO:0000259" key="8">
    <source>
        <dbReference type="PROSITE" id="PS50850"/>
    </source>
</evidence>
<keyword evidence="3 7" id="KW-0812">Transmembrane</keyword>
<evidence type="ECO:0000313" key="9">
    <source>
        <dbReference type="EMBL" id="XCH10215.1"/>
    </source>
</evidence>
<evidence type="ECO:0000256" key="1">
    <source>
        <dbReference type="ARBA" id="ARBA00004651"/>
    </source>
</evidence>
<sequence>MLGVLQVGWFIGAALASLVGFVIFEAFGAGSWRWILLTAAVLGTVVMLMRLGTPESPRWLLHNGRKADAKLALRAALSDQLNVDHVVFETADDAAVGKKKVDLRVLLRRPYLKRIIFCSSFYALQVGPLFAIFTFGPTILSAFGMGEGNLSNLGSVIIDMVFLAGCIPALKLIESWGRRPLIIWCFVLMALPLFVLGLFPSAPAAIIVGCFVAYALFSGGPSILEWAYPSEIFPTHVRASAVGITTAVSRIGAALGTFALPFGLAYWGIGPTMLVAAVLTAVGFFVCLFMAEETKGMTAQVRTHGQDVSGRAEQVALQFESAIGMGLLNPGERLPPESVMAEHLGVSPLTPPVAGGTAKQGTSRHPPRAAAAEATWRGCSRCGRRRSPSGCAGTRATTCATSSTSPPRRRARQPAWRPNAPTSRTYGAPGSSPSAFLQARSRTGFARRMPDQAGVPPAGRRGHRHGAGGPGGQRRGVRHPGLVRRRRRVAPVVEPGGREAGVHPAPSESRVDRLLRLHGDDLVRAAPRVRPARTHWPVH</sequence>
<accession>A0AAU8EKQ2</accession>
<dbReference type="InterPro" id="IPR036259">
    <property type="entry name" value="MFS_trans_sf"/>
</dbReference>
<dbReference type="InterPro" id="IPR050360">
    <property type="entry name" value="MFS_Sugar_Transporters"/>
</dbReference>
<dbReference type="AlphaFoldDB" id="A0AAU8EKQ2"/>
<organism evidence="9">
    <name type="scientific">Arthrobacter sp. K5</name>
    <dbReference type="NCBI Taxonomy" id="2839623"/>
    <lineage>
        <taxon>Bacteria</taxon>
        <taxon>Bacillati</taxon>
        <taxon>Actinomycetota</taxon>
        <taxon>Actinomycetes</taxon>
        <taxon>Micrococcales</taxon>
        <taxon>Micrococcaceae</taxon>
        <taxon>Arthrobacter</taxon>
    </lineage>
</organism>
<dbReference type="Pfam" id="PF00083">
    <property type="entry name" value="Sugar_tr"/>
    <property type="match status" value="1"/>
</dbReference>
<feature type="transmembrane region" description="Helical" evidence="7">
    <location>
        <begin position="180"/>
        <end position="199"/>
    </location>
</feature>
<evidence type="ECO:0000256" key="7">
    <source>
        <dbReference type="SAM" id="Phobius"/>
    </source>
</evidence>
<keyword evidence="4 7" id="KW-1133">Transmembrane helix</keyword>
<gene>
    <name evidence="9" type="ORF">ABRP34_15410</name>
</gene>
<reference evidence="9" key="1">
    <citation type="submission" date="2024-06" db="EMBL/GenBank/DDBJ databases">
        <title>Biodegradation of dimethachlon by Arthrobacter sp. K5: mechanistic insights and ecological implications.</title>
        <authorList>
            <person name="Hu S."/>
            <person name="Lu P."/>
        </authorList>
    </citation>
    <scope>NUCLEOTIDE SEQUENCE</scope>
    <source>
        <strain evidence="9">K5</strain>
    </source>
</reference>
<keyword evidence="5 7" id="KW-0472">Membrane</keyword>
<evidence type="ECO:0000256" key="2">
    <source>
        <dbReference type="ARBA" id="ARBA00010992"/>
    </source>
</evidence>
<dbReference type="InterPro" id="IPR020846">
    <property type="entry name" value="MFS_dom"/>
</dbReference>
<name>A0AAU8EKQ2_9MICC</name>
<dbReference type="Gene3D" id="1.20.1250.20">
    <property type="entry name" value="MFS general substrate transporter like domains"/>
    <property type="match status" value="1"/>
</dbReference>
<dbReference type="PANTHER" id="PTHR48022">
    <property type="entry name" value="PLASTIDIC GLUCOSE TRANSPORTER 4"/>
    <property type="match status" value="1"/>
</dbReference>
<protein>
    <submittedName>
        <fullName evidence="9">MFS transporter</fullName>
    </submittedName>
</protein>
<proteinExistence type="inferred from homology"/>
<feature type="transmembrane region" description="Helical" evidence="7">
    <location>
        <begin position="205"/>
        <end position="228"/>
    </location>
</feature>
<dbReference type="GO" id="GO:0005351">
    <property type="term" value="F:carbohydrate:proton symporter activity"/>
    <property type="evidence" value="ECO:0007669"/>
    <property type="project" value="TreeGrafter"/>
</dbReference>
<dbReference type="RefSeq" id="WP_353710861.1">
    <property type="nucleotide sequence ID" value="NZ_CP159279.1"/>
</dbReference>
<feature type="transmembrane region" description="Helical" evidence="7">
    <location>
        <begin position="34"/>
        <end position="52"/>
    </location>
</feature>
<feature type="compositionally biased region" description="Low complexity" evidence="6">
    <location>
        <begin position="388"/>
        <end position="406"/>
    </location>
</feature>
<evidence type="ECO:0000256" key="3">
    <source>
        <dbReference type="ARBA" id="ARBA00022692"/>
    </source>
</evidence>
<feature type="transmembrane region" description="Helical" evidence="7">
    <location>
        <begin position="153"/>
        <end position="173"/>
    </location>
</feature>
<dbReference type="CDD" id="cd17316">
    <property type="entry name" value="MFS_SV2_like"/>
    <property type="match status" value="1"/>
</dbReference>
<feature type="transmembrane region" description="Helical" evidence="7">
    <location>
        <begin position="114"/>
        <end position="133"/>
    </location>
</feature>
<dbReference type="GO" id="GO:0005886">
    <property type="term" value="C:plasma membrane"/>
    <property type="evidence" value="ECO:0007669"/>
    <property type="project" value="UniProtKB-SubCell"/>
</dbReference>
<feature type="transmembrane region" description="Helical" evidence="7">
    <location>
        <begin position="240"/>
        <end position="267"/>
    </location>
</feature>
<dbReference type="PANTHER" id="PTHR48022:SF2">
    <property type="entry name" value="PLASTIDIC GLUCOSE TRANSPORTER 4"/>
    <property type="match status" value="1"/>
</dbReference>
<dbReference type="SUPFAM" id="SSF103473">
    <property type="entry name" value="MFS general substrate transporter"/>
    <property type="match status" value="1"/>
</dbReference>
<dbReference type="Gene3D" id="1.10.10.10">
    <property type="entry name" value="Winged helix-like DNA-binding domain superfamily/Winged helix DNA-binding domain"/>
    <property type="match status" value="1"/>
</dbReference>
<feature type="domain" description="Major facilitator superfamily (MFS) profile" evidence="8">
    <location>
        <begin position="1"/>
        <end position="295"/>
    </location>
</feature>
<feature type="transmembrane region" description="Helical" evidence="7">
    <location>
        <begin position="273"/>
        <end position="291"/>
    </location>
</feature>
<evidence type="ECO:0000256" key="6">
    <source>
        <dbReference type="SAM" id="MobiDB-lite"/>
    </source>
</evidence>
<comment type="similarity">
    <text evidence="2">Belongs to the major facilitator superfamily. Sugar transporter (TC 2.A.1.1) family.</text>
</comment>
<evidence type="ECO:0000256" key="5">
    <source>
        <dbReference type="ARBA" id="ARBA00023136"/>
    </source>
</evidence>